<sequence>MMDCSWQHRLQLPGWAAVGSISCSWQDRLQLAGWVAVGSTSPFISSGCLIYTHKVHIEALYHYCLRGKLTEDSIKAFPETNSGLHEEHNSICQSKQESDSIVELDLHSFVSKDTLRLHAFVWFFHPVQHTAIM</sequence>
<organism evidence="1">
    <name type="scientific">Cacopsylla melanoneura</name>
    <dbReference type="NCBI Taxonomy" id="428564"/>
    <lineage>
        <taxon>Eukaryota</taxon>
        <taxon>Metazoa</taxon>
        <taxon>Ecdysozoa</taxon>
        <taxon>Arthropoda</taxon>
        <taxon>Hexapoda</taxon>
        <taxon>Insecta</taxon>
        <taxon>Pterygota</taxon>
        <taxon>Neoptera</taxon>
        <taxon>Paraneoptera</taxon>
        <taxon>Hemiptera</taxon>
        <taxon>Sternorrhyncha</taxon>
        <taxon>Psylloidea</taxon>
        <taxon>Psyllidae</taxon>
        <taxon>Psyllinae</taxon>
        <taxon>Cacopsylla</taxon>
    </lineage>
</organism>
<evidence type="ECO:0000313" key="1">
    <source>
        <dbReference type="EMBL" id="CAG6683148.1"/>
    </source>
</evidence>
<dbReference type="EMBL" id="HBUF01261938">
    <property type="protein sequence ID" value="CAG6683148.1"/>
    <property type="molecule type" value="Transcribed_RNA"/>
</dbReference>
<dbReference type="AlphaFoldDB" id="A0A8D8X5I8"/>
<accession>A0A8D8X5I8</accession>
<name>A0A8D8X5I8_9HEMI</name>
<protein>
    <submittedName>
        <fullName evidence="1">Uncharacterized protein</fullName>
    </submittedName>
</protein>
<reference evidence="1" key="1">
    <citation type="submission" date="2021-05" db="EMBL/GenBank/DDBJ databases">
        <authorList>
            <person name="Alioto T."/>
            <person name="Alioto T."/>
            <person name="Gomez Garrido J."/>
        </authorList>
    </citation>
    <scope>NUCLEOTIDE SEQUENCE</scope>
</reference>
<proteinExistence type="predicted"/>